<gene>
    <name evidence="10" type="primary">fluC</name>
    <name evidence="10" type="synonym">crcB</name>
    <name evidence="12" type="ORF">GYH36_00210</name>
</gene>
<comment type="similarity">
    <text evidence="7 10">Belongs to the fluoride channel Fluc/FEX (TC 1.A.43) family.</text>
</comment>
<feature type="transmembrane region" description="Helical" evidence="10">
    <location>
        <begin position="93"/>
        <end position="111"/>
    </location>
</feature>
<dbReference type="InterPro" id="IPR003691">
    <property type="entry name" value="FluC"/>
</dbReference>
<feature type="transmembrane region" description="Helical" evidence="10">
    <location>
        <begin position="30"/>
        <end position="51"/>
    </location>
</feature>
<dbReference type="HAMAP" id="MF_00454">
    <property type="entry name" value="FluC"/>
    <property type="match status" value="1"/>
</dbReference>
<keyword evidence="13" id="KW-1185">Reference proteome</keyword>
<evidence type="ECO:0000256" key="7">
    <source>
        <dbReference type="ARBA" id="ARBA00035120"/>
    </source>
</evidence>
<protein>
    <recommendedName>
        <fullName evidence="10">Fluoride-specific ion channel FluC</fullName>
    </recommendedName>
</protein>
<proteinExistence type="inferred from homology"/>
<organism evidence="12 13">
    <name type="scientific">Cellulosimicrobium composti</name>
    <dbReference type="NCBI Taxonomy" id="2672572"/>
    <lineage>
        <taxon>Bacteria</taxon>
        <taxon>Bacillati</taxon>
        <taxon>Actinomycetota</taxon>
        <taxon>Actinomycetes</taxon>
        <taxon>Micrococcales</taxon>
        <taxon>Promicromonosporaceae</taxon>
        <taxon>Cellulosimicrobium</taxon>
    </lineage>
</organism>
<sequence>MCTHDQTAPRGRPAGPPAPARPGAPAVRDVLVVAAGGALGTTLRLGVARVLPDAGPLPVAVVVTNLTGAFALGWLLAVLAGRAGTPRARAARLGLGTGVLGGYTTYSAFAVGTDGLLTGTAPLAGLALSIATVPAGVLAARAGATLARSDRGGTP</sequence>
<comment type="function">
    <text evidence="9 10">Fluoride-specific ion channel. Important for reducing fluoride concentration in the cell, thus reducing its toxicity.</text>
</comment>
<feature type="region of interest" description="Disordered" evidence="11">
    <location>
        <begin position="1"/>
        <end position="22"/>
    </location>
</feature>
<evidence type="ECO:0000313" key="12">
    <source>
        <dbReference type="EMBL" id="NDO87910.1"/>
    </source>
</evidence>
<keyword evidence="10" id="KW-0406">Ion transport</keyword>
<keyword evidence="10" id="KW-0813">Transport</keyword>
<dbReference type="Pfam" id="PF02537">
    <property type="entry name" value="CRCB"/>
    <property type="match status" value="1"/>
</dbReference>
<accession>A0ABX0B911</accession>
<name>A0ABX0B911_9MICO</name>
<keyword evidence="5 10" id="KW-0472">Membrane</keyword>
<evidence type="ECO:0000256" key="2">
    <source>
        <dbReference type="ARBA" id="ARBA00022475"/>
    </source>
</evidence>
<evidence type="ECO:0000256" key="4">
    <source>
        <dbReference type="ARBA" id="ARBA00022989"/>
    </source>
</evidence>
<comment type="subcellular location">
    <subcellularLocation>
        <location evidence="1 10">Cell membrane</location>
        <topology evidence="1 10">Multi-pass membrane protein</topology>
    </subcellularLocation>
</comment>
<keyword evidence="4 10" id="KW-1133">Transmembrane helix</keyword>
<feature type="binding site" evidence="10">
    <location>
        <position position="104"/>
    </location>
    <ligand>
        <name>Na(+)</name>
        <dbReference type="ChEBI" id="CHEBI:29101"/>
        <note>structural</note>
    </ligand>
</feature>
<keyword evidence="10" id="KW-0915">Sodium</keyword>
<comment type="caution">
    <text evidence="12">The sequence shown here is derived from an EMBL/GenBank/DDBJ whole genome shotgun (WGS) entry which is preliminary data.</text>
</comment>
<reference evidence="12 13" key="1">
    <citation type="journal article" date="2021" name="Arch. Microbiol.">
        <title>Cellulosimicrobium fucosivorans sp. nov., isolated from San Elijo Lagoon, contains a fucose metabolic pathway linked to carotenoid production.</title>
        <authorList>
            <person name="Aviles F.A."/>
            <person name="Kyndt J.A."/>
        </authorList>
    </citation>
    <scope>NUCLEOTIDE SEQUENCE [LARGE SCALE GENOMIC DNA]</scope>
    <source>
        <strain evidence="12 13">SE3</strain>
    </source>
</reference>
<dbReference type="Proteomes" id="UP000471672">
    <property type="component" value="Unassembled WGS sequence"/>
</dbReference>
<evidence type="ECO:0000256" key="10">
    <source>
        <dbReference type="HAMAP-Rule" id="MF_00454"/>
    </source>
</evidence>
<evidence type="ECO:0000256" key="11">
    <source>
        <dbReference type="SAM" id="MobiDB-lite"/>
    </source>
</evidence>
<evidence type="ECO:0000256" key="9">
    <source>
        <dbReference type="ARBA" id="ARBA00049940"/>
    </source>
</evidence>
<feature type="binding site" evidence="10">
    <location>
        <position position="101"/>
    </location>
    <ligand>
        <name>Na(+)</name>
        <dbReference type="ChEBI" id="CHEBI:29101"/>
        <note>structural</note>
    </ligand>
</feature>
<keyword evidence="2 10" id="KW-1003">Cell membrane</keyword>
<evidence type="ECO:0000256" key="1">
    <source>
        <dbReference type="ARBA" id="ARBA00004651"/>
    </source>
</evidence>
<keyword evidence="10" id="KW-0479">Metal-binding</keyword>
<evidence type="ECO:0000256" key="3">
    <source>
        <dbReference type="ARBA" id="ARBA00022692"/>
    </source>
</evidence>
<dbReference type="EMBL" id="JAAFAN010000001">
    <property type="protein sequence ID" value="NDO87910.1"/>
    <property type="molecule type" value="Genomic_DNA"/>
</dbReference>
<evidence type="ECO:0000256" key="6">
    <source>
        <dbReference type="ARBA" id="ARBA00023303"/>
    </source>
</evidence>
<comment type="activity regulation">
    <text evidence="10">Na(+) is not transported, but it plays an essential structural role and its presence is essential for fluoride channel function.</text>
</comment>
<keyword evidence="3 10" id="KW-0812">Transmembrane</keyword>
<dbReference type="RefSeq" id="WP_162288779.1">
    <property type="nucleotide sequence ID" value="NZ_JAAFAN010000001.1"/>
</dbReference>
<feature type="transmembrane region" description="Helical" evidence="10">
    <location>
        <begin position="57"/>
        <end position="81"/>
    </location>
</feature>
<evidence type="ECO:0000256" key="8">
    <source>
        <dbReference type="ARBA" id="ARBA00035585"/>
    </source>
</evidence>
<evidence type="ECO:0000313" key="13">
    <source>
        <dbReference type="Proteomes" id="UP000471672"/>
    </source>
</evidence>
<comment type="catalytic activity">
    <reaction evidence="8">
        <text>fluoride(in) = fluoride(out)</text>
        <dbReference type="Rhea" id="RHEA:76159"/>
        <dbReference type="ChEBI" id="CHEBI:17051"/>
    </reaction>
    <physiologicalReaction direction="left-to-right" evidence="8">
        <dbReference type="Rhea" id="RHEA:76160"/>
    </physiologicalReaction>
</comment>
<feature type="transmembrane region" description="Helical" evidence="10">
    <location>
        <begin position="123"/>
        <end position="144"/>
    </location>
</feature>
<keyword evidence="6 10" id="KW-0407">Ion channel</keyword>
<evidence type="ECO:0000256" key="5">
    <source>
        <dbReference type="ARBA" id="ARBA00023136"/>
    </source>
</evidence>